<evidence type="ECO:0000256" key="5">
    <source>
        <dbReference type="ARBA" id="ARBA00022801"/>
    </source>
</evidence>
<comment type="similarity">
    <text evidence="7">Belongs to the PINc/VapC protein family.</text>
</comment>
<evidence type="ECO:0000256" key="4">
    <source>
        <dbReference type="ARBA" id="ARBA00022723"/>
    </source>
</evidence>
<reference evidence="9 10" key="1">
    <citation type="journal article" date="2016" name="Nat. Commun.">
        <title>Thousands of microbial genomes shed light on interconnected biogeochemical processes in an aquifer system.</title>
        <authorList>
            <person name="Anantharaman K."/>
            <person name="Brown C.T."/>
            <person name="Hug L.A."/>
            <person name="Sharon I."/>
            <person name="Castelle C.J."/>
            <person name="Probst A.J."/>
            <person name="Thomas B.C."/>
            <person name="Singh A."/>
            <person name="Wilkins M.J."/>
            <person name="Karaoz U."/>
            <person name="Brodie E.L."/>
            <person name="Williams K.H."/>
            <person name="Hubbard S.S."/>
            <person name="Banfield J.F."/>
        </authorList>
    </citation>
    <scope>NUCLEOTIDE SEQUENCE [LARGE SCALE GENOMIC DNA]</scope>
</reference>
<dbReference type="GO" id="GO:0004518">
    <property type="term" value="F:nuclease activity"/>
    <property type="evidence" value="ECO:0007669"/>
    <property type="project" value="UniProtKB-KW"/>
</dbReference>
<dbReference type="AlphaFoldDB" id="A0A1G1VRN6"/>
<evidence type="ECO:0000313" key="9">
    <source>
        <dbReference type="EMBL" id="OGY18063.1"/>
    </source>
</evidence>
<dbReference type="InterPro" id="IPR029060">
    <property type="entry name" value="PIN-like_dom_sf"/>
</dbReference>
<feature type="domain" description="PIN" evidence="8">
    <location>
        <begin position="5"/>
        <end position="120"/>
    </location>
</feature>
<dbReference type="Gene3D" id="3.40.50.1010">
    <property type="entry name" value="5'-nuclease"/>
    <property type="match status" value="1"/>
</dbReference>
<gene>
    <name evidence="9" type="ORF">A2784_05115</name>
</gene>
<dbReference type="PANTHER" id="PTHR33653">
    <property type="entry name" value="RIBONUCLEASE VAPC2"/>
    <property type="match status" value="1"/>
</dbReference>
<sequence length="131" mass="14321">MDRVVLDTDTLIDYSKGYAPWIDTAMQTGSIRPVLPTIVIAEFFASKTLDDPYEIEVADRTFALFDRQDLTEPIAKTLGGLLRHKTYPVGAGTADLIIAATALSLQAPLATRNTAHFRSIPGLAFFPKVLP</sequence>
<comment type="cofactor">
    <cofactor evidence="1">
        <name>Mg(2+)</name>
        <dbReference type="ChEBI" id="CHEBI:18420"/>
    </cofactor>
</comment>
<evidence type="ECO:0000256" key="6">
    <source>
        <dbReference type="ARBA" id="ARBA00022842"/>
    </source>
</evidence>
<evidence type="ECO:0000313" key="10">
    <source>
        <dbReference type="Proteomes" id="UP000177324"/>
    </source>
</evidence>
<keyword evidence="3" id="KW-0540">Nuclease</keyword>
<evidence type="ECO:0000256" key="2">
    <source>
        <dbReference type="ARBA" id="ARBA00022649"/>
    </source>
</evidence>
<evidence type="ECO:0000256" key="1">
    <source>
        <dbReference type="ARBA" id="ARBA00001946"/>
    </source>
</evidence>
<keyword evidence="5" id="KW-0378">Hydrolase</keyword>
<dbReference type="InterPro" id="IPR050556">
    <property type="entry name" value="Type_II_TA_system_RNase"/>
</dbReference>
<evidence type="ECO:0000256" key="3">
    <source>
        <dbReference type="ARBA" id="ARBA00022722"/>
    </source>
</evidence>
<dbReference type="GO" id="GO:0046872">
    <property type="term" value="F:metal ion binding"/>
    <property type="evidence" value="ECO:0007669"/>
    <property type="project" value="UniProtKB-KW"/>
</dbReference>
<evidence type="ECO:0000259" key="8">
    <source>
        <dbReference type="Pfam" id="PF01850"/>
    </source>
</evidence>
<evidence type="ECO:0000256" key="7">
    <source>
        <dbReference type="ARBA" id="ARBA00038093"/>
    </source>
</evidence>
<comment type="caution">
    <text evidence="9">The sequence shown here is derived from an EMBL/GenBank/DDBJ whole genome shotgun (WGS) entry which is preliminary data.</text>
</comment>
<dbReference type="EMBL" id="MHCH01000010">
    <property type="protein sequence ID" value="OGY18063.1"/>
    <property type="molecule type" value="Genomic_DNA"/>
</dbReference>
<dbReference type="STRING" id="1797589.A2784_05115"/>
<dbReference type="PANTHER" id="PTHR33653:SF1">
    <property type="entry name" value="RIBONUCLEASE VAPC2"/>
    <property type="match status" value="1"/>
</dbReference>
<accession>A0A1G1VRN6</accession>
<dbReference type="GO" id="GO:0016787">
    <property type="term" value="F:hydrolase activity"/>
    <property type="evidence" value="ECO:0007669"/>
    <property type="project" value="UniProtKB-KW"/>
</dbReference>
<proteinExistence type="inferred from homology"/>
<dbReference type="Proteomes" id="UP000177324">
    <property type="component" value="Unassembled WGS sequence"/>
</dbReference>
<keyword evidence="2" id="KW-1277">Toxin-antitoxin system</keyword>
<keyword evidence="6" id="KW-0460">Magnesium</keyword>
<dbReference type="InterPro" id="IPR002716">
    <property type="entry name" value="PIN_dom"/>
</dbReference>
<protein>
    <recommendedName>
        <fullName evidence="8">PIN domain-containing protein</fullName>
    </recommendedName>
</protein>
<dbReference type="SUPFAM" id="SSF88723">
    <property type="entry name" value="PIN domain-like"/>
    <property type="match status" value="1"/>
</dbReference>
<organism evidence="9 10">
    <name type="scientific">Candidatus Chisholmbacteria bacterium RIFCSPHIGHO2_01_FULL_48_12</name>
    <dbReference type="NCBI Taxonomy" id="1797589"/>
    <lineage>
        <taxon>Bacteria</taxon>
        <taxon>Candidatus Chisholmiibacteriota</taxon>
    </lineage>
</organism>
<dbReference type="Pfam" id="PF01850">
    <property type="entry name" value="PIN"/>
    <property type="match status" value="1"/>
</dbReference>
<name>A0A1G1VRN6_9BACT</name>
<keyword evidence="4" id="KW-0479">Metal-binding</keyword>